<sequence length="418" mass="45909">MGIKNKGWHACLALMLVFVIMLSACTSNTTENSENDGQENNISAETESSEIDSNNSSDTENNVTGQNVTVTSIRWRRVVGSKIWYEVSYRFEEGEKAQEGYMDTEGNISTEEPVTLYESESSNMTILGAVDEGIYLAQEINYGIDGEAIYLGLIDNTGNWVSEKINLPEVTGVNLASVDKSAFENLGEGMLAAYWSGNKDNYLFVFDTETKKAITIPSVSRSSLDFGFHEGSMIFQQRTGGSGAGKLKDICSVDSDGTITTLPTEGNLLAVGENGFLTNSNGISFYTRIGELVWTFDDYELSDEVTPVVYGNMVFVGLIGKDSLHYIGCLSQESGTLVYEPLQLVRDSIFGHVMVTGSKFIDLLTGETLAVVEPPFDVAEIEYYDDGFFVIKDKGRESVTYRFYDENGNMVQPVLSAS</sequence>
<accession>A0A9D1KK18</accession>
<comment type="caution">
    <text evidence="3">The sequence shown here is derived from an EMBL/GenBank/DDBJ whole genome shotgun (WGS) entry which is preliminary data.</text>
</comment>
<feature type="chain" id="PRO_5038623789" evidence="2">
    <location>
        <begin position="27"/>
        <end position="418"/>
    </location>
</feature>
<dbReference type="PROSITE" id="PS51257">
    <property type="entry name" value="PROKAR_LIPOPROTEIN"/>
    <property type="match status" value="1"/>
</dbReference>
<dbReference type="InterPro" id="IPR011047">
    <property type="entry name" value="Quinoprotein_ADH-like_sf"/>
</dbReference>
<evidence type="ECO:0000256" key="2">
    <source>
        <dbReference type="SAM" id="SignalP"/>
    </source>
</evidence>
<reference evidence="3" key="1">
    <citation type="submission" date="2020-10" db="EMBL/GenBank/DDBJ databases">
        <authorList>
            <person name="Gilroy R."/>
        </authorList>
    </citation>
    <scope>NUCLEOTIDE SEQUENCE</scope>
    <source>
        <strain evidence="3">CHK33-4379</strain>
    </source>
</reference>
<evidence type="ECO:0000313" key="4">
    <source>
        <dbReference type="Proteomes" id="UP000824136"/>
    </source>
</evidence>
<evidence type="ECO:0000313" key="3">
    <source>
        <dbReference type="EMBL" id="HIT59454.1"/>
    </source>
</evidence>
<organism evidence="3 4">
    <name type="scientific">Candidatus Faeciplasma pullistercoris</name>
    <dbReference type="NCBI Taxonomy" id="2840800"/>
    <lineage>
        <taxon>Bacteria</taxon>
        <taxon>Bacillati</taxon>
        <taxon>Bacillota</taxon>
        <taxon>Clostridia</taxon>
        <taxon>Eubacteriales</taxon>
        <taxon>Oscillospiraceae</taxon>
        <taxon>Oscillospiraceae incertae sedis</taxon>
        <taxon>Candidatus Faeciplasma</taxon>
    </lineage>
</organism>
<dbReference type="Proteomes" id="UP000824136">
    <property type="component" value="Unassembled WGS sequence"/>
</dbReference>
<gene>
    <name evidence="3" type="ORF">IAC39_07080</name>
</gene>
<feature type="signal peptide" evidence="2">
    <location>
        <begin position="1"/>
        <end position="26"/>
    </location>
</feature>
<evidence type="ECO:0000256" key="1">
    <source>
        <dbReference type="SAM" id="MobiDB-lite"/>
    </source>
</evidence>
<name>A0A9D1KK18_9FIRM</name>
<feature type="compositionally biased region" description="Low complexity" evidence="1">
    <location>
        <begin position="51"/>
        <end position="62"/>
    </location>
</feature>
<proteinExistence type="predicted"/>
<dbReference type="SUPFAM" id="SSF50998">
    <property type="entry name" value="Quinoprotein alcohol dehydrogenase-like"/>
    <property type="match status" value="1"/>
</dbReference>
<dbReference type="EMBL" id="DVLL01000022">
    <property type="protein sequence ID" value="HIT59454.1"/>
    <property type="molecule type" value="Genomic_DNA"/>
</dbReference>
<protein>
    <submittedName>
        <fullName evidence="3">Uncharacterized protein</fullName>
    </submittedName>
</protein>
<dbReference type="InterPro" id="IPR015943">
    <property type="entry name" value="WD40/YVTN_repeat-like_dom_sf"/>
</dbReference>
<dbReference type="AlphaFoldDB" id="A0A9D1KK18"/>
<reference evidence="3" key="2">
    <citation type="journal article" date="2021" name="PeerJ">
        <title>Extensive microbial diversity within the chicken gut microbiome revealed by metagenomics and culture.</title>
        <authorList>
            <person name="Gilroy R."/>
            <person name="Ravi A."/>
            <person name="Getino M."/>
            <person name="Pursley I."/>
            <person name="Horton D.L."/>
            <person name="Alikhan N.F."/>
            <person name="Baker D."/>
            <person name="Gharbi K."/>
            <person name="Hall N."/>
            <person name="Watson M."/>
            <person name="Adriaenssens E.M."/>
            <person name="Foster-Nyarko E."/>
            <person name="Jarju S."/>
            <person name="Secka A."/>
            <person name="Antonio M."/>
            <person name="Oren A."/>
            <person name="Chaudhuri R.R."/>
            <person name="La Ragione R."/>
            <person name="Hildebrand F."/>
            <person name="Pallen M.J."/>
        </authorList>
    </citation>
    <scope>NUCLEOTIDE SEQUENCE</scope>
    <source>
        <strain evidence="3">CHK33-4379</strain>
    </source>
</reference>
<keyword evidence="2" id="KW-0732">Signal</keyword>
<dbReference type="Gene3D" id="2.130.10.10">
    <property type="entry name" value="YVTN repeat-like/Quinoprotein amine dehydrogenase"/>
    <property type="match status" value="1"/>
</dbReference>
<feature type="region of interest" description="Disordered" evidence="1">
    <location>
        <begin position="29"/>
        <end position="65"/>
    </location>
</feature>